<proteinExistence type="predicted"/>
<keyword evidence="3" id="KW-0413">Isomerase</keyword>
<sequence length="268" mass="29678">MTLLGVDLGHDRYCDEIVAQTVLLREHLKGADLAVTVPTCPDWTLRDLAVHVGGAHRWVEHIVRTEATEEVQESQVPGFAGPEDDDPAALDAWLAEGAEKTAAILRTVGPEAAAWTWSWERTAGFWARRMTLETVIHRADAAIAAGARYEVAPELAADAIDEWLQIIRFVQETEPDDPAARELRGEGRSIHLHATDTEPGLNAEWIIEFGDKGVDWRRGHEKATVALRGPLTDVLLAFYRRLPLDGGQLEVLGEPGLLEFWLERATFG</sequence>
<reference evidence="3 4" key="1">
    <citation type="submission" date="2020-02" db="EMBL/GenBank/DDBJ databases">
        <title>Whole-genome analyses of novel actinobacteria.</title>
        <authorList>
            <person name="Sahin N."/>
            <person name="Tokatli A."/>
        </authorList>
    </citation>
    <scope>NUCLEOTIDE SEQUENCE [LARGE SCALE GENOMIC DNA]</scope>
    <source>
        <strain evidence="3 4">YC419</strain>
    </source>
</reference>
<dbReference type="Pfam" id="PF07398">
    <property type="entry name" value="MDMPI_C"/>
    <property type="match status" value="1"/>
</dbReference>
<evidence type="ECO:0000259" key="2">
    <source>
        <dbReference type="Pfam" id="PF11716"/>
    </source>
</evidence>
<evidence type="ECO:0000313" key="3">
    <source>
        <dbReference type="EMBL" id="NGO41369.1"/>
    </source>
</evidence>
<dbReference type="NCBIfam" id="TIGR03083">
    <property type="entry name" value="maleylpyruvate isomerase family mycothiol-dependent enzyme"/>
    <property type="match status" value="1"/>
</dbReference>
<dbReference type="Pfam" id="PF11716">
    <property type="entry name" value="MDMPI_N"/>
    <property type="match status" value="1"/>
</dbReference>
<gene>
    <name evidence="3" type="ORF">G6048_04015</name>
</gene>
<dbReference type="SUPFAM" id="SSF109854">
    <property type="entry name" value="DinB/YfiT-like putative metalloenzymes"/>
    <property type="match status" value="1"/>
</dbReference>
<dbReference type="InterPro" id="IPR010872">
    <property type="entry name" value="MDMPI_C-term_domain"/>
</dbReference>
<protein>
    <submittedName>
        <fullName evidence="3">Maleylpyruvate isomerase family mycothiol-dependent enzyme</fullName>
    </submittedName>
</protein>
<feature type="domain" description="Mycothiol-dependent maleylpyruvate isomerase metal-binding" evidence="2">
    <location>
        <begin position="16"/>
        <end position="142"/>
    </location>
</feature>
<accession>A0ABX0DKV2</accession>
<dbReference type="PANTHER" id="PTHR40758">
    <property type="entry name" value="CONSERVED PROTEIN"/>
    <property type="match status" value="1"/>
</dbReference>
<comment type="caution">
    <text evidence="3">The sequence shown here is derived from an EMBL/GenBank/DDBJ whole genome shotgun (WGS) entry which is preliminary data.</text>
</comment>
<dbReference type="InterPro" id="IPR034660">
    <property type="entry name" value="DinB/YfiT-like"/>
</dbReference>
<feature type="domain" description="MDMPI C-terminal" evidence="1">
    <location>
        <begin position="154"/>
        <end position="259"/>
    </location>
</feature>
<dbReference type="EMBL" id="JAAKZX010000008">
    <property type="protein sequence ID" value="NGO41369.1"/>
    <property type="molecule type" value="Genomic_DNA"/>
</dbReference>
<name>A0ABX0DKV2_9ACTN</name>
<dbReference type="Proteomes" id="UP001518140">
    <property type="component" value="Unassembled WGS sequence"/>
</dbReference>
<dbReference type="PANTHER" id="PTHR40758:SF1">
    <property type="entry name" value="CONSERVED PROTEIN"/>
    <property type="match status" value="1"/>
</dbReference>
<keyword evidence="4" id="KW-1185">Reference proteome</keyword>
<evidence type="ECO:0000259" key="1">
    <source>
        <dbReference type="Pfam" id="PF07398"/>
    </source>
</evidence>
<dbReference type="Gene3D" id="1.20.120.450">
    <property type="entry name" value="dinb family like domain"/>
    <property type="match status" value="1"/>
</dbReference>
<dbReference type="GO" id="GO:0016853">
    <property type="term" value="F:isomerase activity"/>
    <property type="evidence" value="ECO:0007669"/>
    <property type="project" value="UniProtKB-KW"/>
</dbReference>
<organism evidence="3 4">
    <name type="scientific">Streptomyces ureilyticus</name>
    <dbReference type="NCBI Taxonomy" id="1775131"/>
    <lineage>
        <taxon>Bacteria</taxon>
        <taxon>Bacillati</taxon>
        <taxon>Actinomycetota</taxon>
        <taxon>Actinomycetes</taxon>
        <taxon>Kitasatosporales</taxon>
        <taxon>Streptomycetaceae</taxon>
        <taxon>Streptomyces</taxon>
    </lineage>
</organism>
<dbReference type="RefSeq" id="WP_165338026.1">
    <property type="nucleotide sequence ID" value="NZ_JAAKZX010000008.1"/>
</dbReference>
<evidence type="ECO:0000313" key="4">
    <source>
        <dbReference type="Proteomes" id="UP001518140"/>
    </source>
</evidence>
<dbReference type="InterPro" id="IPR024344">
    <property type="entry name" value="MDMPI_metal-binding"/>
</dbReference>
<dbReference type="InterPro" id="IPR017517">
    <property type="entry name" value="Maleyloyr_isom"/>
</dbReference>